<dbReference type="OrthoDB" id="8368664at2"/>
<evidence type="ECO:0000313" key="2">
    <source>
        <dbReference type="Proteomes" id="UP000248021"/>
    </source>
</evidence>
<protein>
    <recommendedName>
        <fullName evidence="3">Sigma-70-like protein</fullName>
    </recommendedName>
</protein>
<proteinExistence type="predicted"/>
<gene>
    <name evidence="1" type="ORF">C7450_111181</name>
</gene>
<dbReference type="EMBL" id="QJJK01000011">
    <property type="protein sequence ID" value="PXW54649.1"/>
    <property type="molecule type" value="Genomic_DNA"/>
</dbReference>
<evidence type="ECO:0000313" key="1">
    <source>
        <dbReference type="EMBL" id="PXW54649.1"/>
    </source>
</evidence>
<name>A0A2V3TXY6_9HYPH</name>
<sequence length="93" mass="10332">MPALNDEATLNRIVDMEVAAIVKAKLPPEQRTALDVAIFAESFRSVGEAFGKVDKNAERHGKRLVLQATKELQKILEDIEECRPLLQSAAVFQ</sequence>
<reference evidence="1 2" key="1">
    <citation type="submission" date="2018-05" db="EMBL/GenBank/DDBJ databases">
        <title>Genomic Encyclopedia of Type Strains, Phase IV (KMG-IV): sequencing the most valuable type-strain genomes for metagenomic binning, comparative biology and taxonomic classification.</title>
        <authorList>
            <person name="Goeker M."/>
        </authorList>
    </citation>
    <scope>NUCLEOTIDE SEQUENCE [LARGE SCALE GENOMIC DNA]</scope>
    <source>
        <strain evidence="1 2">DSM 6462</strain>
    </source>
</reference>
<dbReference type="AlphaFoldDB" id="A0A2V3TXY6"/>
<dbReference type="Proteomes" id="UP000248021">
    <property type="component" value="Unassembled WGS sequence"/>
</dbReference>
<evidence type="ECO:0008006" key="3">
    <source>
        <dbReference type="Google" id="ProtNLM"/>
    </source>
</evidence>
<comment type="caution">
    <text evidence="1">The sequence shown here is derived from an EMBL/GenBank/DDBJ whole genome shotgun (WGS) entry which is preliminary data.</text>
</comment>
<dbReference type="RefSeq" id="WP_110377108.1">
    <property type="nucleotide sequence ID" value="NZ_JAHBRY010000001.1"/>
</dbReference>
<keyword evidence="2" id="KW-1185">Reference proteome</keyword>
<accession>A0A2V3TXY6</accession>
<organism evidence="1 2">
    <name type="scientific">Chelatococcus asaccharovorans</name>
    <dbReference type="NCBI Taxonomy" id="28210"/>
    <lineage>
        <taxon>Bacteria</taxon>
        <taxon>Pseudomonadati</taxon>
        <taxon>Pseudomonadota</taxon>
        <taxon>Alphaproteobacteria</taxon>
        <taxon>Hyphomicrobiales</taxon>
        <taxon>Chelatococcaceae</taxon>
        <taxon>Chelatococcus</taxon>
    </lineage>
</organism>